<evidence type="ECO:0000256" key="2">
    <source>
        <dbReference type="ARBA" id="ARBA00022679"/>
    </source>
</evidence>
<accession>A0A0F9SM42</accession>
<proteinExistence type="predicted"/>
<evidence type="ECO:0000313" key="4">
    <source>
        <dbReference type="EMBL" id="KKN30303.1"/>
    </source>
</evidence>
<sequence>MIDLAIISGTGFYDFPGLEEEEDLRIETRYGDASIRKGAVEGKKVVFIARHGKGHSILPNMINYRANLTALKELRTKAIVATTVCGVLDPSIPLAKLAVFDDLYFPDNRFPDGEACTIYEKRGDKSRGHYIFDMPFSEELRQQIIAAAGDPLTNVVYAHANGPRFNTKSEIKMLRNYASFVSQTAGPEIVLAGELEIPYALLGFGVDYANGVKKEPTPVEELRENLKKSKVAFTNVLRDLIKKYSVPKFEGFIYRFE</sequence>
<dbReference type="GO" id="GO:0019509">
    <property type="term" value="P:L-methionine salvage from methylthioadenosine"/>
    <property type="evidence" value="ECO:0007669"/>
    <property type="project" value="TreeGrafter"/>
</dbReference>
<evidence type="ECO:0000259" key="3">
    <source>
        <dbReference type="Pfam" id="PF01048"/>
    </source>
</evidence>
<dbReference type="GO" id="GO:0017061">
    <property type="term" value="F:S-methyl-5-thioadenosine phosphorylase activity"/>
    <property type="evidence" value="ECO:0007669"/>
    <property type="project" value="InterPro"/>
</dbReference>
<dbReference type="InterPro" id="IPR035994">
    <property type="entry name" value="Nucleoside_phosphorylase_sf"/>
</dbReference>
<evidence type="ECO:0000256" key="1">
    <source>
        <dbReference type="ARBA" id="ARBA00022676"/>
    </source>
</evidence>
<name>A0A0F9SM42_9ZZZZ</name>
<dbReference type="PANTHER" id="PTHR42679">
    <property type="entry name" value="S-METHYL-5'-THIOADENOSINE PHOSPHORYLASE"/>
    <property type="match status" value="1"/>
</dbReference>
<dbReference type="EMBL" id="LAZR01002417">
    <property type="protein sequence ID" value="KKN30303.1"/>
    <property type="molecule type" value="Genomic_DNA"/>
</dbReference>
<protein>
    <recommendedName>
        <fullName evidence="3">Nucleoside phosphorylase domain-containing protein</fullName>
    </recommendedName>
</protein>
<comment type="caution">
    <text evidence="4">The sequence shown here is derived from an EMBL/GenBank/DDBJ whole genome shotgun (WGS) entry which is preliminary data.</text>
</comment>
<dbReference type="Pfam" id="PF01048">
    <property type="entry name" value="PNP_UDP_1"/>
    <property type="match status" value="1"/>
</dbReference>
<keyword evidence="2" id="KW-0808">Transferase</keyword>
<dbReference type="InterPro" id="IPR000845">
    <property type="entry name" value="Nucleoside_phosphorylase_d"/>
</dbReference>
<dbReference type="CDD" id="cd09010">
    <property type="entry name" value="MTAP_SsMTAPII_like_MTIP"/>
    <property type="match status" value="1"/>
</dbReference>
<dbReference type="InterPro" id="IPR010044">
    <property type="entry name" value="MTAP"/>
</dbReference>
<dbReference type="AlphaFoldDB" id="A0A0F9SM42"/>
<dbReference type="Gene3D" id="3.40.50.1580">
    <property type="entry name" value="Nucleoside phosphorylase domain"/>
    <property type="match status" value="1"/>
</dbReference>
<dbReference type="GO" id="GO:0009116">
    <property type="term" value="P:nucleoside metabolic process"/>
    <property type="evidence" value="ECO:0007669"/>
    <property type="project" value="InterPro"/>
</dbReference>
<keyword evidence="1" id="KW-0328">Glycosyltransferase</keyword>
<dbReference type="SUPFAM" id="SSF53167">
    <property type="entry name" value="Purine and uridine phosphorylases"/>
    <property type="match status" value="1"/>
</dbReference>
<dbReference type="PANTHER" id="PTHR42679:SF2">
    <property type="entry name" value="S-METHYL-5'-THIOADENOSINE PHOSPHORYLASE"/>
    <property type="match status" value="1"/>
</dbReference>
<feature type="domain" description="Nucleoside phosphorylase" evidence="3">
    <location>
        <begin position="4"/>
        <end position="242"/>
    </location>
</feature>
<dbReference type="GO" id="GO:0005829">
    <property type="term" value="C:cytosol"/>
    <property type="evidence" value="ECO:0007669"/>
    <property type="project" value="TreeGrafter"/>
</dbReference>
<gene>
    <name evidence="4" type="ORF">LCGC14_0835350</name>
</gene>
<reference evidence="4" key="1">
    <citation type="journal article" date="2015" name="Nature">
        <title>Complex archaea that bridge the gap between prokaryotes and eukaryotes.</title>
        <authorList>
            <person name="Spang A."/>
            <person name="Saw J.H."/>
            <person name="Jorgensen S.L."/>
            <person name="Zaremba-Niedzwiedzka K."/>
            <person name="Martijn J."/>
            <person name="Lind A.E."/>
            <person name="van Eijk R."/>
            <person name="Schleper C."/>
            <person name="Guy L."/>
            <person name="Ettema T.J."/>
        </authorList>
    </citation>
    <scope>NUCLEOTIDE SEQUENCE</scope>
</reference>
<organism evidence="4">
    <name type="scientific">marine sediment metagenome</name>
    <dbReference type="NCBI Taxonomy" id="412755"/>
    <lineage>
        <taxon>unclassified sequences</taxon>
        <taxon>metagenomes</taxon>
        <taxon>ecological metagenomes</taxon>
    </lineage>
</organism>